<protein>
    <submittedName>
        <fullName evidence="2">Uncharacterized protein</fullName>
    </submittedName>
</protein>
<organism evidence="1 2">
    <name type="scientific">Panagrolaimus sp. ES5</name>
    <dbReference type="NCBI Taxonomy" id="591445"/>
    <lineage>
        <taxon>Eukaryota</taxon>
        <taxon>Metazoa</taxon>
        <taxon>Ecdysozoa</taxon>
        <taxon>Nematoda</taxon>
        <taxon>Chromadorea</taxon>
        <taxon>Rhabditida</taxon>
        <taxon>Tylenchina</taxon>
        <taxon>Panagrolaimomorpha</taxon>
        <taxon>Panagrolaimoidea</taxon>
        <taxon>Panagrolaimidae</taxon>
        <taxon>Panagrolaimus</taxon>
    </lineage>
</organism>
<name>A0AC34GXI1_9BILA</name>
<accession>A0AC34GXI1</accession>
<reference evidence="2" key="1">
    <citation type="submission" date="2022-11" db="UniProtKB">
        <authorList>
            <consortium name="WormBaseParasite"/>
        </authorList>
    </citation>
    <scope>IDENTIFICATION</scope>
</reference>
<sequence length="272" mass="31601">MNKKIYFDPSSALKQSFIFPTDVIKYVIKGSNGKLWLKLIQSCKYFYAKQKSIFVKNTTVKECGLIEVFDKPSFVYWETAEEIPSNMFLAGKLTIYGPIEMLKSKIYKCSLKELKISSTKLTINEFEFLTASESLESFSIQNSNILYSNKSVVQLEDIFAALPNITSFTYRHTYLTNDYAINKQTFYQMAYTCRNRKLLIIDIQGIGYETSPSDVVLFIQNYAANHCKIFLNLKPTFPQTMIFKSMINQMRLKWEPAFAMPVIQLRSSNRRF</sequence>
<evidence type="ECO:0000313" key="2">
    <source>
        <dbReference type="WBParaSite" id="ES5_v2.g958.t1"/>
    </source>
</evidence>
<evidence type="ECO:0000313" key="1">
    <source>
        <dbReference type="Proteomes" id="UP000887579"/>
    </source>
</evidence>
<proteinExistence type="predicted"/>
<dbReference type="Proteomes" id="UP000887579">
    <property type="component" value="Unplaced"/>
</dbReference>
<dbReference type="WBParaSite" id="ES5_v2.g958.t1">
    <property type="protein sequence ID" value="ES5_v2.g958.t1"/>
    <property type="gene ID" value="ES5_v2.g958"/>
</dbReference>